<dbReference type="GO" id="GO:0004601">
    <property type="term" value="F:peroxidase activity"/>
    <property type="evidence" value="ECO:0007669"/>
    <property type="project" value="UniProtKB-KW"/>
</dbReference>
<dbReference type="Proteomes" id="UP001597521">
    <property type="component" value="Unassembled WGS sequence"/>
</dbReference>
<dbReference type="PRINTS" id="PR00313">
    <property type="entry name" value="CABNDNGRPT"/>
</dbReference>
<dbReference type="RefSeq" id="WP_386834185.1">
    <property type="nucleotide sequence ID" value="NZ_JBHUNP010000001.1"/>
</dbReference>
<keyword evidence="2" id="KW-0964">Secreted</keyword>
<feature type="region of interest" description="Disordered" evidence="3">
    <location>
        <begin position="1852"/>
        <end position="1911"/>
    </location>
</feature>
<dbReference type="Gene3D" id="1.10.640.10">
    <property type="entry name" value="Haem peroxidase domain superfamily, animal type"/>
    <property type="match status" value="2"/>
</dbReference>
<dbReference type="Gene3D" id="2.150.10.10">
    <property type="entry name" value="Serralysin-like metalloprotease, C-terminal"/>
    <property type="match status" value="9"/>
</dbReference>
<feature type="region of interest" description="Disordered" evidence="3">
    <location>
        <begin position="2441"/>
        <end position="2475"/>
    </location>
</feature>
<dbReference type="SUPFAM" id="SSF51120">
    <property type="entry name" value="beta-Roll"/>
    <property type="match status" value="10"/>
</dbReference>
<dbReference type="Pfam" id="PF00353">
    <property type="entry name" value="HemolysinCabind"/>
    <property type="match status" value="17"/>
</dbReference>
<feature type="region of interest" description="Disordered" evidence="3">
    <location>
        <begin position="2769"/>
        <end position="2879"/>
    </location>
</feature>
<dbReference type="Gene3D" id="2.60.40.2700">
    <property type="match status" value="2"/>
</dbReference>
<dbReference type="InterPro" id="IPR011049">
    <property type="entry name" value="Serralysin-like_metalloprot_C"/>
</dbReference>
<feature type="compositionally biased region" description="Acidic residues" evidence="3">
    <location>
        <begin position="2814"/>
        <end position="2845"/>
    </location>
</feature>
<keyword evidence="4" id="KW-0560">Oxidoreductase</keyword>
<name>A0ABW5QMJ1_9HYPH</name>
<dbReference type="PANTHER" id="PTHR38340">
    <property type="entry name" value="S-LAYER PROTEIN"/>
    <property type="match status" value="1"/>
</dbReference>
<dbReference type="SUPFAM" id="SSF48113">
    <property type="entry name" value="Heme-dependent peroxidases"/>
    <property type="match status" value="1"/>
</dbReference>
<evidence type="ECO:0000256" key="1">
    <source>
        <dbReference type="ARBA" id="ARBA00004613"/>
    </source>
</evidence>
<evidence type="ECO:0000256" key="3">
    <source>
        <dbReference type="SAM" id="MobiDB-lite"/>
    </source>
</evidence>
<gene>
    <name evidence="4" type="ORF">ACFSX5_13780</name>
</gene>
<organism evidence="4 5">
    <name type="scientific">Devosia albogilva</name>
    <dbReference type="NCBI Taxonomy" id="429726"/>
    <lineage>
        <taxon>Bacteria</taxon>
        <taxon>Pseudomonadati</taxon>
        <taxon>Pseudomonadota</taxon>
        <taxon>Alphaproteobacteria</taxon>
        <taxon>Hyphomicrobiales</taxon>
        <taxon>Devosiaceae</taxon>
        <taxon>Devosia</taxon>
    </lineage>
</organism>
<dbReference type="InterPro" id="IPR050557">
    <property type="entry name" value="RTX_toxin/Mannuronan_C5-epim"/>
</dbReference>
<dbReference type="PANTHER" id="PTHR38340:SF1">
    <property type="entry name" value="S-LAYER PROTEIN"/>
    <property type="match status" value="1"/>
</dbReference>
<dbReference type="PROSITE" id="PS00330">
    <property type="entry name" value="HEMOLYSIN_CALCIUM"/>
    <property type="match status" value="12"/>
</dbReference>
<feature type="compositionally biased region" description="Polar residues" evidence="3">
    <location>
        <begin position="104"/>
        <end position="117"/>
    </location>
</feature>
<comment type="subcellular location">
    <subcellularLocation>
        <location evidence="1">Secreted</location>
    </subcellularLocation>
</comment>
<protein>
    <submittedName>
        <fullName evidence="4">Peroxidase family protein</fullName>
    </submittedName>
</protein>
<evidence type="ECO:0000313" key="5">
    <source>
        <dbReference type="Proteomes" id="UP001597521"/>
    </source>
</evidence>
<dbReference type="CDD" id="cd09821">
    <property type="entry name" value="An_peroxidase_bacterial_2"/>
    <property type="match status" value="1"/>
</dbReference>
<feature type="compositionally biased region" description="Acidic residues" evidence="3">
    <location>
        <begin position="2796"/>
        <end position="2805"/>
    </location>
</feature>
<evidence type="ECO:0000313" key="4">
    <source>
        <dbReference type="EMBL" id="MFD2648855.1"/>
    </source>
</evidence>
<feature type="region of interest" description="Disordered" evidence="3">
    <location>
        <begin position="89"/>
        <end position="126"/>
    </location>
</feature>
<dbReference type="InterPro" id="IPR019791">
    <property type="entry name" value="Haem_peroxidase_animal"/>
</dbReference>
<keyword evidence="5" id="KW-1185">Reference proteome</keyword>
<sequence length="3173" mass="331827">MAVKLNQHDLEFILKQIKIAEAHASGIPLNEIRVNAAGEYGTEGMLAISQPHLPYGLRTVDGSYNNIIPGRELWGAADQTMPRMFEPSWRKETDGDQFDPDGPTGQSPTQIDGNYSSGGETVGTGGNVVDADPRLISNLIADQSPNNPAALTAALRYAGHEGDLTAKIAQIQEPFAVLHAVKIANARVESWQKMQLDLQAALDADPPPAAEVADQISDLLNLIANFRLPAAIGLASEATAAANAYQVTVPDGDDAGTEPDVVIGAQNVLNHVAAELGIEFELDGTSLKIPNVAPDEGLSAPFNGWMTFFGQFFDHGLDLISKGGEGTIYVPLQPDDPLYVPGGFTNFMVLTRATQFNVGPGADGILGDDPGTPDVNEAADDVRESINVTTPFVDQNQTYTSHPSHQVFLREYKLNANGEPVATGHMLDGANGGLPTWKDVKDQAREMLGIELTDRDVFNIPLIRTDLYGKFIPGENGFPQVILDIGYDGIPNTEDDITVSGTPGAPVKLNPAEGGTEPVRTSHSFLDDIAHNAVPVLDTQGFLRPDGVNTPADPAGNAVQFNPLTGKNTEYDNELLDRHFVTGDGRGNENIGLTAVHHVFHSEHNRQVDVQKLEILKSKDVEFINEWLTEGLETLTPAQLAAINAGGVALAVLAGVIKAADLTSAQQAALTAAGVNPADLGPALSWNGERLFQTARFATEMQYQHLVFEEFGRKVQPMIDLFVFNTQTDIDPAIFAEFAHVVYRFGHSMLTEDISRLFLEDGVPVHYVPRTDTNGDPVLDPDGNQYIDAVPVDVQNWNQDIGLIEAFLNPVEFDQNGTISHDQAAGAIFRGMSQVRGNEIDEFVVDALRTNLLGLPLDLAAVNIARGRDTGMPTLNEARQQLYAATTSTFVKPYQSWSELAANLKNPASVINFIAAYGRHASLVLLEHATLEEKRAAATLLVLGDGDPAGDVTINGETYTDRLDFLNSLGNWSAENSGLNDIDLWIGGLAEKQMPFGGMLGSTFNAVFEAQMEMLQDLDRFYYLTRTQGLNLLNELENNAFSKLVAINSDMVDPGLDGIRGTDDDIESGIRTGVDPFAKHDHVLNIDPAKQIEADPEHDDAALNAMGMTKVQRDNLLTAEDETGLKNYIRFIGGEHVVIGGSEGNDTIIADYGDDAIWGGGGDDRIEGGAGVDLIIGGAGDDIITDSGDTGDFIKGEDGDDIIANSNGLDVLMGGDGKDVFFVGVDGTEVFAGEGDDFVLGGADHDFLLGNEGSDWMEGGDGFDVLNGDNSELFFNSTILGHDVLFAGENENDFDAESGDDIMVQGESVMRNEGMYGFDWAIHKGNRIAADSDMRIPIFTTVADDILRDRFDQTEALSGWIHNDVLRGDDRGSKEEIETELDMTNHELSWAGVDRIDGLEELLGELLHPRPTEAGVDLEKAVAFKAGNILIGGDGNDTFEGRGGDDFIHGDAWLNVRIRITGQETVNGRVVGQSNSAENEIATVDTLKHVFTEADAADPSWVGKSLYDLMMARIIVPSQMHIQREILYDKDPSDNVDTAVFAGNRDWYEITEFEDGKVRVARREMEEVDPQIDEGVDTLVGIERIQFSDQTVVLQQSGNHEPIGRLVIDGLPATEGRELSVHADNVYDANNPGPVGSGNVPNMTYRWQIERNDGTGDYINIPGAFGTTFTPSDEHTGLRIRVVGTYLDAGGVTETVMSLTTDVVVGTNDEPVGPLLISDMSPTEGQTLTMTVAFTDADGITDAFEEGLIAYQWQWADSPTGPWNDVVGATGLSWTIPSDNGSTSNGTDFAGRYIRAEVTYTDDLGNEKIVHSEVTGVVGERFDANLTTGEPTTLIGTVGDDRFIGDNSPETLNGGAGNDILIGGSGNDSLNGEDGNDTLDGGEGNDTYNGGNGDDTFIYRNGEGDESFQGGAGNDTLSFIGDNDDDTLDVTFNGTTITRLESSTAIDSVEHFEADMLDHASEVGGDTLNYQSATSVGVQVNLLTGEASGFSWIRNIENVEGANHDDTLIGNNEANRLFGDGGADVLRGGFGNDDLEGGDGNDLLYGEKGDDLLDGGAGNDRIDGGDDNDTVTYASAAAGVTVTLASTATTLAAAMAEGAEDLLVSIENLTGSAFNDTLTGNAGNNVIDGGSGADTMSGGAGDDTYIVNNVSGSGEPGTDTVIENFDEGIDTVIVTSAVPNYTLGANVENLTALGDASGTTTLNGNELGNVITGGEGDDNISGLGGDDILVKSAGTDRLDGGVGSDTLVLTGALSSYGFAHNGTNPTVGDFNNGSITNASSLISIERVRIGGLDYNLALGTNAANGTAGSRFTGGSGADFVVGFGGNDFLGAGSSNDILIGGDGNDNIAAGDGDDILIGGAGSDTLDGQGGTDTADYSQSNAGVIVNRASDTASGGHAQGDTLNGIENVIGSGFNDTLTGNNAANVLTGGAGNDALSGNGGADTLVGGSGDDSLDGGSGDDVLTGGSGNDTLTGGSGTDTAVYSGASSNFVISSSGNSISLTSIAGNEGDDTLTGIERIQFADRTVVVNTGTAGADTITAPGAIGQIIFGLGGNDELRGSEGDDIIIGGAGDDVLFGSDLPEGDNATTGATDNDTFIWNVGDGSDVINGGFEGAGGDTLVVNGNDQSEIFRIYTVDEAIARIAYEDGDIGGDFEAEIVITRQVGAGDETVITAMTDIEEIIINAGDGINSVQMFGDFSLTSLRPNTITVIGSAGDDTVDISSLLSAHRVVFKTGGGNDVIIGTLRPQDVVELPAGKTFADYQIVTNADGSTSVTSGGHSVTFFSQGGLPQFEPGEGSSDEDDDDEAPVTPSPVDPTDDDEDDHGHPDDDDDDDDDDEEDDEEEDDEEHGHSGADDCDSEEHDDDDAEAPVPSSGQGRSVGTAADDVLLGTSAGDLVFGMAGTDYIVSGGGADVVRAGSGNDFVDAEGGRDIVFGEDGDDDLFGGAGDDMVYGDAGADRVFGQAGNDLLTGGAGNDSVFGGAGNDLFAGSLNDGDDLYYGGDISGDEGVDTLDLGFLTEDAVVDLGTGVGGRGSAVSSQSGIDALWGVENVVTGSGDDRITASNAVNVMDGGQGEDVFVFGSSAAAHGDTIRGFQPGDRIDLSGIDADAGTDGNQAFELVSGSSATAPGQIVVTHETREDGEYTIVSGNTAGDGAPEFRISIAGNQQLTSTDFNL</sequence>
<keyword evidence="4" id="KW-0575">Peroxidase</keyword>
<proteinExistence type="predicted"/>
<dbReference type="InterPro" id="IPR037120">
    <property type="entry name" value="Haem_peroxidase_sf_animal"/>
</dbReference>
<dbReference type="EMBL" id="JBHUNP010000001">
    <property type="protein sequence ID" value="MFD2648855.1"/>
    <property type="molecule type" value="Genomic_DNA"/>
</dbReference>
<feature type="compositionally biased region" description="Low complexity" evidence="3">
    <location>
        <begin position="2769"/>
        <end position="2780"/>
    </location>
</feature>
<reference evidence="5" key="1">
    <citation type="journal article" date="2019" name="Int. J. Syst. Evol. Microbiol.">
        <title>The Global Catalogue of Microorganisms (GCM) 10K type strain sequencing project: providing services to taxonomists for standard genome sequencing and annotation.</title>
        <authorList>
            <consortium name="The Broad Institute Genomics Platform"/>
            <consortium name="The Broad Institute Genome Sequencing Center for Infectious Disease"/>
            <person name="Wu L."/>
            <person name="Ma J."/>
        </authorList>
    </citation>
    <scope>NUCLEOTIDE SEQUENCE [LARGE SCALE GENOMIC DNA]</scope>
    <source>
        <strain evidence="5">CCM 7427</strain>
    </source>
</reference>
<dbReference type="InterPro" id="IPR001343">
    <property type="entry name" value="Hemolysn_Ca-bd"/>
</dbReference>
<dbReference type="InterPro" id="IPR018511">
    <property type="entry name" value="Hemolysin-typ_Ca-bd_CS"/>
</dbReference>
<comment type="caution">
    <text evidence="4">The sequence shown here is derived from an EMBL/GenBank/DDBJ whole genome shotgun (WGS) entry which is preliminary data.</text>
</comment>
<evidence type="ECO:0000256" key="2">
    <source>
        <dbReference type="ARBA" id="ARBA00022525"/>
    </source>
</evidence>
<dbReference type="InterPro" id="IPR010255">
    <property type="entry name" value="Haem_peroxidase_sf"/>
</dbReference>
<feature type="compositionally biased region" description="Acidic residues" evidence="3">
    <location>
        <begin position="2853"/>
        <end position="2866"/>
    </location>
</feature>
<dbReference type="Pfam" id="PF03098">
    <property type="entry name" value="An_peroxidase"/>
    <property type="match status" value="2"/>
</dbReference>
<accession>A0ABW5QMJ1</accession>
<dbReference type="PROSITE" id="PS50292">
    <property type="entry name" value="PEROXIDASE_3"/>
    <property type="match status" value="1"/>
</dbReference>